<dbReference type="Gene3D" id="2.20.70.150">
    <property type="match status" value="1"/>
</dbReference>
<sequence>MSFSIRRVVTGHDANGKACVAIDGQVSNIAPLRQGATASVIWSTEGFPADNTEQEDGAKRRVATAHPDGTVFRVIEYAPGVTPRNHRTDSIDYAVVLSGEIDMDLDGTEVHLKAGDVLVQRGTIHDWINRGTEPCVIAFVLIAAKPVSVAGDELHATG</sequence>
<accession>A0ABW8MX40</accession>
<dbReference type="RefSeq" id="WP_404614476.1">
    <property type="nucleotide sequence ID" value="NZ_JBIYDN010000047.1"/>
</dbReference>
<dbReference type="Pfam" id="PF07883">
    <property type="entry name" value="Cupin_2"/>
    <property type="match status" value="1"/>
</dbReference>
<dbReference type="InterPro" id="IPR013096">
    <property type="entry name" value="Cupin_2"/>
</dbReference>
<dbReference type="SUPFAM" id="SSF51182">
    <property type="entry name" value="RmlC-like cupins"/>
    <property type="match status" value="1"/>
</dbReference>
<dbReference type="EMBL" id="JBIYDN010000047">
    <property type="protein sequence ID" value="MFK4448299.1"/>
    <property type="molecule type" value="Genomic_DNA"/>
</dbReference>
<dbReference type="PANTHER" id="PTHR36156:SF2">
    <property type="entry name" value="CUPIN TYPE-2 DOMAIN-CONTAINING PROTEIN"/>
    <property type="match status" value="1"/>
</dbReference>
<dbReference type="InterPro" id="IPR011051">
    <property type="entry name" value="RmlC_Cupin_sf"/>
</dbReference>
<reference evidence="2 3" key="1">
    <citation type="submission" date="2024-10" db="EMBL/GenBank/DDBJ databases">
        <authorList>
            <person name="Deangelis K."/>
            <person name="Huntemann M."/>
            <person name="Clum A."/>
            <person name="Wang J."/>
            <person name="Palaniappan K."/>
            <person name="Ritter S."/>
            <person name="Chen I.-M."/>
            <person name="Stamatis D."/>
            <person name="Reddy T."/>
            <person name="O'Malley R."/>
            <person name="Daum C."/>
            <person name="Ng V."/>
            <person name="Ivanova N."/>
            <person name="Kyrpides N."/>
            <person name="Woyke T."/>
        </authorList>
    </citation>
    <scope>NUCLEOTIDE SEQUENCE [LARGE SCALE GENOMIC DNA]</scope>
    <source>
        <strain evidence="2 3">GAS97</strain>
    </source>
</reference>
<reference evidence="2 3" key="2">
    <citation type="submission" date="2024-11" db="EMBL/GenBank/DDBJ databases">
        <title>Using genomics to understand microbial adaptation to soil warming.</title>
        <authorList>
            <person name="Deangelis K.M. PhD."/>
        </authorList>
    </citation>
    <scope>NUCLEOTIDE SEQUENCE [LARGE SCALE GENOMIC DNA]</scope>
    <source>
        <strain evidence="2 3">GAS97</strain>
    </source>
</reference>
<dbReference type="Gene3D" id="2.60.120.10">
    <property type="entry name" value="Jelly Rolls"/>
    <property type="match status" value="1"/>
</dbReference>
<evidence type="ECO:0000313" key="3">
    <source>
        <dbReference type="Proteomes" id="UP001620514"/>
    </source>
</evidence>
<feature type="domain" description="Cupin type-2" evidence="1">
    <location>
        <begin position="74"/>
        <end position="140"/>
    </location>
</feature>
<evidence type="ECO:0000313" key="2">
    <source>
        <dbReference type="EMBL" id="MFK4448299.1"/>
    </source>
</evidence>
<organism evidence="2 3">
    <name type="scientific">Caballeronia udeis</name>
    <dbReference type="NCBI Taxonomy" id="1232866"/>
    <lineage>
        <taxon>Bacteria</taxon>
        <taxon>Pseudomonadati</taxon>
        <taxon>Pseudomonadota</taxon>
        <taxon>Betaproteobacteria</taxon>
        <taxon>Burkholderiales</taxon>
        <taxon>Burkholderiaceae</taxon>
        <taxon>Caballeronia</taxon>
    </lineage>
</organism>
<comment type="caution">
    <text evidence="2">The sequence shown here is derived from an EMBL/GenBank/DDBJ whole genome shotgun (WGS) entry which is preliminary data.</text>
</comment>
<dbReference type="InterPro" id="IPR014710">
    <property type="entry name" value="RmlC-like_jellyroll"/>
</dbReference>
<dbReference type="InterPro" id="IPR047142">
    <property type="entry name" value="OryJ/VirC-like"/>
</dbReference>
<name>A0ABW8MX40_9BURK</name>
<protein>
    <submittedName>
        <fullName evidence="2">Quercetin dioxygenase-like cupin family protein</fullName>
    </submittedName>
</protein>
<proteinExistence type="predicted"/>
<gene>
    <name evidence="2" type="ORF">ABH943_008343</name>
</gene>
<dbReference type="Proteomes" id="UP001620514">
    <property type="component" value="Unassembled WGS sequence"/>
</dbReference>
<evidence type="ECO:0000259" key="1">
    <source>
        <dbReference type="Pfam" id="PF07883"/>
    </source>
</evidence>
<dbReference type="PANTHER" id="PTHR36156">
    <property type="entry name" value="SLR2101 PROTEIN"/>
    <property type="match status" value="1"/>
</dbReference>
<dbReference type="CDD" id="cd02231">
    <property type="entry name" value="cupin_BLL6423-like"/>
    <property type="match status" value="1"/>
</dbReference>
<keyword evidence="3" id="KW-1185">Reference proteome</keyword>